<proteinExistence type="predicted"/>
<comment type="caution">
    <text evidence="2">The sequence shown here is derived from an EMBL/GenBank/DDBJ whole genome shotgun (WGS) entry which is preliminary data.</text>
</comment>
<gene>
    <name evidence="2" type="ORF">GCM10023320_01190</name>
</gene>
<protein>
    <recommendedName>
        <fullName evidence="4">LuxR family transcriptional regulator</fullName>
    </recommendedName>
</protein>
<accession>A0ABP9N7H7</accession>
<name>A0ABP9N7H7_9PSEU</name>
<sequence length="363" mass="38606">MERSGPREHRWRALLADAAPEAASTVLEAALDLSRRHGFRYLEMECSALLAGAAGVAGDHRTMTAAATGTVASGTTHGWDRSPWSASARWMLAYSALMRAEPVEARRYAIEGQRRGATALRPRLVFALRAVQGAALFDAGRQREGLQRMQQARADLGALPLSAGQAASLAALEHHAAVVLGRSAEARAVVDWLSDRADVPGEVLLMRAWAELSAGRGQAARADVEPILAGTVASVLPHTLVEAQLVEASAHLAGGEAQARMRMIYRKLGVRSRAECRDHGIRARAAALSDRAQSEYHTSARSTAARRWSAAIRSSADASLSDRSTTTSARPSISASARTATATFRAADSPRPRSSASTARTMS</sequence>
<organism evidence="2 3">
    <name type="scientific">Pseudonocardia adelaidensis</name>
    <dbReference type="NCBI Taxonomy" id="648754"/>
    <lineage>
        <taxon>Bacteria</taxon>
        <taxon>Bacillati</taxon>
        <taxon>Actinomycetota</taxon>
        <taxon>Actinomycetes</taxon>
        <taxon>Pseudonocardiales</taxon>
        <taxon>Pseudonocardiaceae</taxon>
        <taxon>Pseudonocardia</taxon>
    </lineage>
</organism>
<reference evidence="3" key="1">
    <citation type="journal article" date="2019" name="Int. J. Syst. Evol. Microbiol.">
        <title>The Global Catalogue of Microorganisms (GCM) 10K type strain sequencing project: providing services to taxonomists for standard genome sequencing and annotation.</title>
        <authorList>
            <consortium name="The Broad Institute Genomics Platform"/>
            <consortium name="The Broad Institute Genome Sequencing Center for Infectious Disease"/>
            <person name="Wu L."/>
            <person name="Ma J."/>
        </authorList>
    </citation>
    <scope>NUCLEOTIDE SEQUENCE [LARGE SCALE GENOMIC DNA]</scope>
    <source>
        <strain evidence="3">JCM 18302</strain>
    </source>
</reference>
<evidence type="ECO:0000313" key="2">
    <source>
        <dbReference type="EMBL" id="GAA5109993.1"/>
    </source>
</evidence>
<dbReference type="RefSeq" id="WP_345602465.1">
    <property type="nucleotide sequence ID" value="NZ_BAABJO010000001.1"/>
</dbReference>
<evidence type="ECO:0008006" key="4">
    <source>
        <dbReference type="Google" id="ProtNLM"/>
    </source>
</evidence>
<evidence type="ECO:0000256" key="1">
    <source>
        <dbReference type="SAM" id="MobiDB-lite"/>
    </source>
</evidence>
<evidence type="ECO:0000313" key="3">
    <source>
        <dbReference type="Proteomes" id="UP001500804"/>
    </source>
</evidence>
<keyword evidence="3" id="KW-1185">Reference proteome</keyword>
<dbReference type="Proteomes" id="UP001500804">
    <property type="component" value="Unassembled WGS sequence"/>
</dbReference>
<dbReference type="EMBL" id="BAABJO010000001">
    <property type="protein sequence ID" value="GAA5109993.1"/>
    <property type="molecule type" value="Genomic_DNA"/>
</dbReference>
<feature type="region of interest" description="Disordered" evidence="1">
    <location>
        <begin position="315"/>
        <end position="363"/>
    </location>
</feature>